<protein>
    <submittedName>
        <fullName evidence="1">Uncharacterized protein</fullName>
    </submittedName>
</protein>
<dbReference type="EMBL" id="JANEYF010004696">
    <property type="protein sequence ID" value="KAJ8930323.1"/>
    <property type="molecule type" value="Genomic_DNA"/>
</dbReference>
<evidence type="ECO:0000313" key="2">
    <source>
        <dbReference type="Proteomes" id="UP001162156"/>
    </source>
</evidence>
<evidence type="ECO:0000313" key="1">
    <source>
        <dbReference type="EMBL" id="KAJ8930323.1"/>
    </source>
</evidence>
<organism evidence="1 2">
    <name type="scientific">Rhamnusium bicolor</name>
    <dbReference type="NCBI Taxonomy" id="1586634"/>
    <lineage>
        <taxon>Eukaryota</taxon>
        <taxon>Metazoa</taxon>
        <taxon>Ecdysozoa</taxon>
        <taxon>Arthropoda</taxon>
        <taxon>Hexapoda</taxon>
        <taxon>Insecta</taxon>
        <taxon>Pterygota</taxon>
        <taxon>Neoptera</taxon>
        <taxon>Endopterygota</taxon>
        <taxon>Coleoptera</taxon>
        <taxon>Polyphaga</taxon>
        <taxon>Cucujiformia</taxon>
        <taxon>Chrysomeloidea</taxon>
        <taxon>Cerambycidae</taxon>
        <taxon>Lepturinae</taxon>
        <taxon>Rhagiini</taxon>
        <taxon>Rhamnusium</taxon>
    </lineage>
</organism>
<reference evidence="1" key="1">
    <citation type="journal article" date="2023" name="Insect Mol. Biol.">
        <title>Genome sequencing provides insights into the evolution of gene families encoding plant cell wall-degrading enzymes in longhorned beetles.</title>
        <authorList>
            <person name="Shin N.R."/>
            <person name="Okamura Y."/>
            <person name="Kirsch R."/>
            <person name="Pauchet Y."/>
        </authorList>
    </citation>
    <scope>NUCLEOTIDE SEQUENCE</scope>
    <source>
        <strain evidence="1">RBIC_L_NR</strain>
    </source>
</reference>
<sequence length="162" mass="18075">MLVTRYVLAIHSSKKLLAENIQPPNYILADAIISLTLARGQRHEGREGMTAYYLTKGWAGLVVMVENRHENKWIHVKCDCQESYNVVSTRGTLKTVDSVPPLTRQVIIVLTQLEGSGGFSIAHRLTHRLANSQGLYDWGPPGSCHKPELDSETTGLHSPRLF</sequence>
<keyword evidence="2" id="KW-1185">Reference proteome</keyword>
<name>A0AAV8WUL3_9CUCU</name>
<comment type="caution">
    <text evidence="1">The sequence shown here is derived from an EMBL/GenBank/DDBJ whole genome shotgun (WGS) entry which is preliminary data.</text>
</comment>
<dbReference type="AlphaFoldDB" id="A0AAV8WUL3"/>
<gene>
    <name evidence="1" type="ORF">NQ314_016872</name>
</gene>
<proteinExistence type="predicted"/>
<dbReference type="Proteomes" id="UP001162156">
    <property type="component" value="Unassembled WGS sequence"/>
</dbReference>
<accession>A0AAV8WUL3</accession>